<evidence type="ECO:0000313" key="4">
    <source>
        <dbReference type="EMBL" id="SAL07021.1"/>
    </source>
</evidence>
<gene>
    <name evidence="4" type="primary">pstS1</name>
    <name evidence="4" type="ORF">AWB78_08374</name>
</gene>
<dbReference type="AlphaFoldDB" id="A0A158EJD7"/>
<accession>A0A158EJD7</accession>
<reference evidence="4" key="1">
    <citation type="submission" date="2016-01" db="EMBL/GenBank/DDBJ databases">
        <authorList>
            <person name="Peeters C."/>
        </authorList>
    </citation>
    <scope>NUCLEOTIDE SEQUENCE</scope>
    <source>
        <strain evidence="4">LMG 29321</strain>
    </source>
</reference>
<evidence type="ECO:0000256" key="1">
    <source>
        <dbReference type="ARBA" id="ARBA00022729"/>
    </source>
</evidence>
<dbReference type="InterPro" id="IPR024370">
    <property type="entry name" value="PBP_domain"/>
</dbReference>
<proteinExistence type="predicted"/>
<evidence type="ECO:0000313" key="5">
    <source>
        <dbReference type="Proteomes" id="UP000071859"/>
    </source>
</evidence>
<sequence length="308" mass="33367">MQMVMLERRNMRILMRGLACTALACTLIASSLAVADELKIGGAGPAMGTMRLLAERFNQTHDQPKISVLAASLGSAGGIRAATEGAIDIGVSSVRLTESEQSKGATETEVARTPFVFAVGLSTPVSGLSTLELQDIYWNIYEQKNPDWGNYLDRSLERADRPPERIRIIMRPSNESDNAIIKRISPKIDTAMTALEQRPGMIVRSTAQENAAAIEEVPGAFGTSTLSLIVTEHRKIRPLKIDGVEPLPQSVADGRYPYYKSVFLITGSKSSASVQEFIAFVQSKDGRAILAETGHTVVAGPKPKLPTW</sequence>
<organism evidence="4 5">
    <name type="scientific">Caballeronia calidae</name>
    <dbReference type="NCBI Taxonomy" id="1777139"/>
    <lineage>
        <taxon>Bacteria</taxon>
        <taxon>Pseudomonadati</taxon>
        <taxon>Pseudomonadota</taxon>
        <taxon>Betaproteobacteria</taxon>
        <taxon>Burkholderiales</taxon>
        <taxon>Burkholderiaceae</taxon>
        <taxon>Caballeronia</taxon>
    </lineage>
</organism>
<feature type="signal peptide" evidence="2">
    <location>
        <begin position="1"/>
        <end position="35"/>
    </location>
</feature>
<feature type="chain" id="PRO_5007625268" evidence="2">
    <location>
        <begin position="36"/>
        <end position="308"/>
    </location>
</feature>
<dbReference type="SUPFAM" id="SSF53850">
    <property type="entry name" value="Periplasmic binding protein-like II"/>
    <property type="match status" value="1"/>
</dbReference>
<keyword evidence="1 2" id="KW-0732">Signal</keyword>
<evidence type="ECO:0000256" key="2">
    <source>
        <dbReference type="SAM" id="SignalP"/>
    </source>
</evidence>
<dbReference type="Proteomes" id="UP000071859">
    <property type="component" value="Unassembled WGS sequence"/>
</dbReference>
<name>A0A158EJD7_9BURK</name>
<dbReference type="PANTHER" id="PTHR30570">
    <property type="entry name" value="PERIPLASMIC PHOSPHATE BINDING COMPONENT OF PHOSPHATE ABC TRANSPORTER"/>
    <property type="match status" value="1"/>
</dbReference>
<evidence type="ECO:0000259" key="3">
    <source>
        <dbReference type="Pfam" id="PF12849"/>
    </source>
</evidence>
<dbReference type="Pfam" id="PF12849">
    <property type="entry name" value="PBP_like_2"/>
    <property type="match status" value="1"/>
</dbReference>
<feature type="domain" description="PBP" evidence="3">
    <location>
        <begin position="32"/>
        <end position="284"/>
    </location>
</feature>
<dbReference type="Gene3D" id="3.40.190.10">
    <property type="entry name" value="Periplasmic binding protein-like II"/>
    <property type="match status" value="2"/>
</dbReference>
<dbReference type="EMBL" id="FCOX02000157">
    <property type="protein sequence ID" value="SAL07021.1"/>
    <property type="molecule type" value="Genomic_DNA"/>
</dbReference>
<comment type="caution">
    <text evidence="4">The sequence shown here is derived from an EMBL/GenBank/DDBJ whole genome shotgun (WGS) entry which is preliminary data.</text>
</comment>
<dbReference type="InterPro" id="IPR050811">
    <property type="entry name" value="Phosphate_ABC_transporter"/>
</dbReference>
<dbReference type="PANTHER" id="PTHR30570:SF1">
    <property type="entry name" value="PHOSPHATE-BINDING PROTEIN PSTS"/>
    <property type="match status" value="1"/>
</dbReference>
<keyword evidence="5" id="KW-1185">Reference proteome</keyword>
<protein>
    <submittedName>
        <fullName evidence="4">Phosphate-binding protein PstS 1</fullName>
    </submittedName>
</protein>